<feature type="region of interest" description="Disordered" evidence="1">
    <location>
        <begin position="158"/>
        <end position="181"/>
    </location>
</feature>
<protein>
    <submittedName>
        <fullName evidence="4">Uncharacterized protein</fullName>
    </submittedName>
</protein>
<gene>
    <name evidence="4" type="ORF">THAOC_14280</name>
</gene>
<sequence>MRQLVAAAAVLLTLAASASGAGRSSRRVLAKTDKNRPAHKAHGGGGGKHDPNHWMHVPGGRPPEPEPAAHAAVSQAAVVQALSAASKGGKQGASKAAEHAGHDEFVVEPPPSDNSWHAAAVAATVPATTTHAATAAAATTMEAMTAGHDAWSGGGTVASDGGGHHGKVQHGKAGKSKGSGIADEMHHLHGVKKGGKGGKDEAVVEGDMAEHAGSWSAGSSKAEKGGQMSVQTKGSDGTKSGKGAKDPVVYEGKAEKGAFEYVIKEPAHDAWGAKPKSGKHDEGAEEDAGAGSWWGGGAAKSGKASNSTETDPTEVPAATTAAPVTTAEATDATEAPGGGNATEAPDAGGTSVAPDELTTPATESSGTTGAPATEAPVTESPATEAADSADGAGQQRSEKWYPSESDDGSRFCEYGSDYPEEYTNEVLASTLLFDERDDCCDAFPAACPPTPPPVEEEELLRAPRIDLLTVVPTYAPTQLVGETLPAASGETVVAVEPFGLRYLTTKPEPNVDAIVVTEVTREHLVHSFRTKEWEVEQLDLMILEKEDGGGRRLDGRALAANPAYELVFGGVMYFPPGKTTPTVSDMNDVIDKSFAGDRLSYYVTLLREAGMDISDVILDAHLDGSTSYSKGDPAGSKGMAGWMVALIATLSSVAFLGLASAALVWYRRNVRPGGGALRPDQYAPYGPRLELVVTRLRRARFEAARRFAAVTSGLSAGR</sequence>
<keyword evidence="2" id="KW-0472">Membrane</keyword>
<feature type="region of interest" description="Disordered" evidence="1">
    <location>
        <begin position="21"/>
        <end position="56"/>
    </location>
</feature>
<dbReference type="Proteomes" id="UP000266841">
    <property type="component" value="Unassembled WGS sequence"/>
</dbReference>
<dbReference type="EMBL" id="AGNL01016662">
    <property type="protein sequence ID" value="EJK64929.1"/>
    <property type="molecule type" value="Genomic_DNA"/>
</dbReference>
<dbReference type="AlphaFoldDB" id="K0SIX8"/>
<organism evidence="4 5">
    <name type="scientific">Thalassiosira oceanica</name>
    <name type="common">Marine diatom</name>
    <dbReference type="NCBI Taxonomy" id="159749"/>
    <lineage>
        <taxon>Eukaryota</taxon>
        <taxon>Sar</taxon>
        <taxon>Stramenopiles</taxon>
        <taxon>Ochrophyta</taxon>
        <taxon>Bacillariophyta</taxon>
        <taxon>Coscinodiscophyceae</taxon>
        <taxon>Thalassiosirophycidae</taxon>
        <taxon>Thalassiosirales</taxon>
        <taxon>Thalassiosiraceae</taxon>
        <taxon>Thalassiosira</taxon>
    </lineage>
</organism>
<evidence type="ECO:0000313" key="4">
    <source>
        <dbReference type="EMBL" id="EJK64929.1"/>
    </source>
</evidence>
<evidence type="ECO:0000256" key="3">
    <source>
        <dbReference type="SAM" id="SignalP"/>
    </source>
</evidence>
<feature type="compositionally biased region" description="Basic residues" evidence="1">
    <location>
        <begin position="164"/>
        <end position="175"/>
    </location>
</feature>
<keyword evidence="2" id="KW-1133">Transmembrane helix</keyword>
<name>K0SIX8_THAOC</name>
<feature type="compositionally biased region" description="Polar residues" evidence="1">
    <location>
        <begin position="359"/>
        <end position="370"/>
    </location>
</feature>
<evidence type="ECO:0000313" key="5">
    <source>
        <dbReference type="Proteomes" id="UP000266841"/>
    </source>
</evidence>
<comment type="caution">
    <text evidence="4">The sequence shown here is derived from an EMBL/GenBank/DDBJ whole genome shotgun (WGS) entry which is preliminary data.</text>
</comment>
<feature type="chain" id="PRO_5003841169" evidence="3">
    <location>
        <begin position="21"/>
        <end position="718"/>
    </location>
</feature>
<feature type="region of interest" description="Disordered" evidence="1">
    <location>
        <begin position="210"/>
        <end position="248"/>
    </location>
</feature>
<keyword evidence="3" id="KW-0732">Signal</keyword>
<evidence type="ECO:0000256" key="1">
    <source>
        <dbReference type="SAM" id="MobiDB-lite"/>
    </source>
</evidence>
<accession>K0SIX8</accession>
<feature type="transmembrane region" description="Helical" evidence="2">
    <location>
        <begin position="639"/>
        <end position="666"/>
    </location>
</feature>
<proteinExistence type="predicted"/>
<keyword evidence="5" id="KW-1185">Reference proteome</keyword>
<keyword evidence="2" id="KW-0812">Transmembrane</keyword>
<feature type="compositionally biased region" description="Low complexity" evidence="1">
    <location>
        <begin position="300"/>
        <end position="335"/>
    </location>
</feature>
<reference evidence="4 5" key="1">
    <citation type="journal article" date="2012" name="Genome Biol.">
        <title>Genome and low-iron response of an oceanic diatom adapted to chronic iron limitation.</title>
        <authorList>
            <person name="Lommer M."/>
            <person name="Specht M."/>
            <person name="Roy A.S."/>
            <person name="Kraemer L."/>
            <person name="Andreson R."/>
            <person name="Gutowska M.A."/>
            <person name="Wolf J."/>
            <person name="Bergner S.V."/>
            <person name="Schilhabel M.B."/>
            <person name="Klostermeier U.C."/>
            <person name="Beiko R.G."/>
            <person name="Rosenstiel P."/>
            <person name="Hippler M."/>
            <person name="Laroche J."/>
        </authorList>
    </citation>
    <scope>NUCLEOTIDE SEQUENCE [LARGE SCALE GENOMIC DNA]</scope>
    <source>
        <strain evidence="4 5">CCMP1005</strain>
    </source>
</reference>
<feature type="non-terminal residue" evidence="4">
    <location>
        <position position="718"/>
    </location>
</feature>
<evidence type="ECO:0000256" key="2">
    <source>
        <dbReference type="SAM" id="Phobius"/>
    </source>
</evidence>
<feature type="signal peptide" evidence="3">
    <location>
        <begin position="1"/>
        <end position="20"/>
    </location>
</feature>
<feature type="region of interest" description="Disordered" evidence="1">
    <location>
        <begin position="270"/>
        <end position="414"/>
    </location>
</feature>